<dbReference type="RefSeq" id="WP_120645790.1">
    <property type="nucleotide sequence ID" value="NZ_RAWB01000289.1"/>
</dbReference>
<keyword evidence="3" id="KW-1185">Reference proteome</keyword>
<organism evidence="2 3">
    <name type="scientific">Corallococcus llansteffanensis</name>
    <dbReference type="NCBI Taxonomy" id="2316731"/>
    <lineage>
        <taxon>Bacteria</taxon>
        <taxon>Pseudomonadati</taxon>
        <taxon>Myxococcota</taxon>
        <taxon>Myxococcia</taxon>
        <taxon>Myxococcales</taxon>
        <taxon>Cystobacterineae</taxon>
        <taxon>Myxococcaceae</taxon>
        <taxon>Corallococcus</taxon>
    </lineage>
</organism>
<proteinExistence type="predicted"/>
<evidence type="ECO:0000259" key="1">
    <source>
        <dbReference type="Pfam" id="PF00903"/>
    </source>
</evidence>
<protein>
    <submittedName>
        <fullName evidence="2">VOC family protein</fullName>
    </submittedName>
</protein>
<name>A0A3A8PE73_9BACT</name>
<dbReference type="Pfam" id="PF00903">
    <property type="entry name" value="Glyoxalase"/>
    <property type="match status" value="1"/>
</dbReference>
<dbReference type="EMBL" id="RAWB01000289">
    <property type="protein sequence ID" value="RKH54706.1"/>
    <property type="molecule type" value="Genomic_DNA"/>
</dbReference>
<dbReference type="Gene3D" id="3.10.180.10">
    <property type="entry name" value="2,3-Dihydroxybiphenyl 1,2-Dioxygenase, domain 1"/>
    <property type="match status" value="1"/>
</dbReference>
<gene>
    <name evidence="2" type="ORF">D7V93_25005</name>
</gene>
<accession>A0A3A8PE73</accession>
<comment type="caution">
    <text evidence="2">The sequence shown here is derived from an EMBL/GenBank/DDBJ whole genome shotgun (WGS) entry which is preliminary data.</text>
</comment>
<dbReference type="InterPro" id="IPR029068">
    <property type="entry name" value="Glyas_Bleomycin-R_OHBP_Dase"/>
</dbReference>
<dbReference type="PANTHER" id="PTHR33990:SF1">
    <property type="entry name" value="PROTEIN YJDN"/>
    <property type="match status" value="1"/>
</dbReference>
<reference evidence="3" key="1">
    <citation type="submission" date="2018-09" db="EMBL/GenBank/DDBJ databases">
        <authorList>
            <person name="Livingstone P.G."/>
            <person name="Whitworth D.E."/>
        </authorList>
    </citation>
    <scope>NUCLEOTIDE SEQUENCE [LARGE SCALE GENOMIC DNA]</scope>
    <source>
        <strain evidence="3">CA051B</strain>
    </source>
</reference>
<sequence>MSIQSAIPYFHLNGRVERAIALYQRALGARTETLQRFGDVDGSCPAAMKSRVMHAELRVGSARLMMSDGPEDEAILDKANMSVALAFDDPAELRRSFDALAASGTVMQPVLDAPWGGLFGMVRDEFGIHWMVNSTPGATAGARQS</sequence>
<dbReference type="SUPFAM" id="SSF54593">
    <property type="entry name" value="Glyoxalase/Bleomycin resistance protein/Dihydroxybiphenyl dioxygenase"/>
    <property type="match status" value="1"/>
</dbReference>
<dbReference type="Proteomes" id="UP000272888">
    <property type="component" value="Unassembled WGS sequence"/>
</dbReference>
<dbReference type="InterPro" id="IPR028973">
    <property type="entry name" value="PhnB-like"/>
</dbReference>
<dbReference type="AlphaFoldDB" id="A0A3A8PE73"/>
<dbReference type="PANTHER" id="PTHR33990">
    <property type="entry name" value="PROTEIN YJDN-RELATED"/>
    <property type="match status" value="1"/>
</dbReference>
<evidence type="ECO:0000313" key="3">
    <source>
        <dbReference type="Proteomes" id="UP000272888"/>
    </source>
</evidence>
<dbReference type="CDD" id="cd06588">
    <property type="entry name" value="PhnB_like"/>
    <property type="match status" value="1"/>
</dbReference>
<dbReference type="InterPro" id="IPR004360">
    <property type="entry name" value="Glyas_Fos-R_dOase_dom"/>
</dbReference>
<evidence type="ECO:0000313" key="2">
    <source>
        <dbReference type="EMBL" id="RKH54706.1"/>
    </source>
</evidence>
<feature type="domain" description="Glyoxalase/fosfomycin resistance/dioxygenase" evidence="1">
    <location>
        <begin position="14"/>
        <end position="131"/>
    </location>
</feature>